<dbReference type="Proteomes" id="UP000784294">
    <property type="component" value="Unassembled WGS sequence"/>
</dbReference>
<evidence type="ECO:0000313" key="2">
    <source>
        <dbReference type="EMBL" id="VEL33455.1"/>
    </source>
</evidence>
<comment type="caution">
    <text evidence="2">The sequence shown here is derived from an EMBL/GenBank/DDBJ whole genome shotgun (WGS) entry which is preliminary data.</text>
</comment>
<name>A0A3S5FFR6_9PLAT</name>
<feature type="region of interest" description="Disordered" evidence="1">
    <location>
        <begin position="85"/>
        <end position="105"/>
    </location>
</feature>
<proteinExistence type="predicted"/>
<keyword evidence="3" id="KW-1185">Reference proteome</keyword>
<dbReference type="EMBL" id="CAAALY010245798">
    <property type="protein sequence ID" value="VEL33455.1"/>
    <property type="molecule type" value="Genomic_DNA"/>
</dbReference>
<evidence type="ECO:0000256" key="1">
    <source>
        <dbReference type="SAM" id="MobiDB-lite"/>
    </source>
</evidence>
<reference evidence="2" key="1">
    <citation type="submission" date="2018-11" db="EMBL/GenBank/DDBJ databases">
        <authorList>
            <consortium name="Pathogen Informatics"/>
        </authorList>
    </citation>
    <scope>NUCLEOTIDE SEQUENCE</scope>
</reference>
<dbReference type="AlphaFoldDB" id="A0A3S5FFR6"/>
<organism evidence="2 3">
    <name type="scientific">Protopolystoma xenopodis</name>
    <dbReference type="NCBI Taxonomy" id="117903"/>
    <lineage>
        <taxon>Eukaryota</taxon>
        <taxon>Metazoa</taxon>
        <taxon>Spiralia</taxon>
        <taxon>Lophotrochozoa</taxon>
        <taxon>Platyhelminthes</taxon>
        <taxon>Monogenea</taxon>
        <taxon>Polyopisthocotylea</taxon>
        <taxon>Polystomatidea</taxon>
        <taxon>Polystomatidae</taxon>
        <taxon>Protopolystoma</taxon>
    </lineage>
</organism>
<accession>A0A3S5FFR6</accession>
<evidence type="ECO:0000313" key="3">
    <source>
        <dbReference type="Proteomes" id="UP000784294"/>
    </source>
</evidence>
<protein>
    <submittedName>
        <fullName evidence="2">Uncharacterized protein</fullName>
    </submittedName>
</protein>
<gene>
    <name evidence="2" type="ORF">PXEA_LOCUS26895</name>
</gene>
<sequence>MTDKLEEPHFVDKCLPPSGSYSESTCLASADFEASSEYAKTGDSLLPGNRSSKPIAYFWERKQSYVTTDNNQMATKLTDMATRPLEDMNHSPHSQRLSEGLVESDMPQKKRAKHMSTVKQKSLDKSVPVTMTKLSSLPSTTTTQSDSHLLPHSHFTKITYPSVLPAALTPPASSSSDFVHNQHNRLLNLTYSGSDNSPLCEPISNVHSSSSIGGDGVTSCLDTRETAGLVVAVLSRHFARGSFLNKVDIFLTICGTMDLIFFSL</sequence>